<evidence type="ECO:0000313" key="2">
    <source>
        <dbReference type="Proteomes" id="UP000681356"/>
    </source>
</evidence>
<dbReference type="RefSeq" id="WP_212536509.1">
    <property type="nucleotide sequence ID" value="NZ_JAGTUU010000004.1"/>
</dbReference>
<protein>
    <submittedName>
        <fullName evidence="1">Uncharacterized protein</fullName>
    </submittedName>
</protein>
<reference evidence="1" key="1">
    <citation type="submission" date="2021-04" db="EMBL/GenBank/DDBJ databases">
        <authorList>
            <person name="Yoon J."/>
        </authorList>
    </citation>
    <scope>NUCLEOTIDE SEQUENCE</scope>
    <source>
        <strain evidence="1">KMU-90</strain>
    </source>
</reference>
<proteinExistence type="predicted"/>
<organism evidence="1 2">
    <name type="scientific">Thetidibacter halocola</name>
    <dbReference type="NCBI Taxonomy" id="2827239"/>
    <lineage>
        <taxon>Bacteria</taxon>
        <taxon>Pseudomonadati</taxon>
        <taxon>Pseudomonadota</taxon>
        <taxon>Alphaproteobacteria</taxon>
        <taxon>Rhodobacterales</taxon>
        <taxon>Roseobacteraceae</taxon>
        <taxon>Thetidibacter</taxon>
    </lineage>
</organism>
<name>A0A8J7WFT8_9RHOB</name>
<dbReference type="Proteomes" id="UP000681356">
    <property type="component" value="Unassembled WGS sequence"/>
</dbReference>
<accession>A0A8J7WFT8</accession>
<gene>
    <name evidence="1" type="ORF">KB874_10360</name>
</gene>
<sequence>MSRNFAWLPYHPGHVTLVPFQANMNILTGWMSGCWLALVSVGGASYFAHVGTETNAQHPSTIAVKNGIKIAIGAGVMTVQRAFQMICQGSPNTLGCVSVNRHFYTLGLSMSPTSKGAMKMRIDSKTRIVPQPGLPSGY</sequence>
<dbReference type="PROSITE" id="PS51257">
    <property type="entry name" value="PROKAR_LIPOPROTEIN"/>
    <property type="match status" value="1"/>
</dbReference>
<evidence type="ECO:0000313" key="1">
    <source>
        <dbReference type="EMBL" id="MBS0124538.1"/>
    </source>
</evidence>
<dbReference type="AlphaFoldDB" id="A0A8J7WFT8"/>
<dbReference type="EMBL" id="JAGTUU010000004">
    <property type="protein sequence ID" value="MBS0124538.1"/>
    <property type="molecule type" value="Genomic_DNA"/>
</dbReference>
<keyword evidence="2" id="KW-1185">Reference proteome</keyword>
<comment type="caution">
    <text evidence="1">The sequence shown here is derived from an EMBL/GenBank/DDBJ whole genome shotgun (WGS) entry which is preliminary data.</text>
</comment>